<dbReference type="AlphaFoldDB" id="A0A4S8R923"/>
<dbReference type="GO" id="GO:0016020">
    <property type="term" value="C:membrane"/>
    <property type="evidence" value="ECO:0007669"/>
    <property type="project" value="UniProtKB-SubCell"/>
</dbReference>
<dbReference type="EMBL" id="PQXL01000049">
    <property type="protein sequence ID" value="THV53502.1"/>
    <property type="molecule type" value="Genomic_DNA"/>
</dbReference>
<keyword evidence="4 6" id="KW-0472">Membrane</keyword>
<accession>A0A4S8R923</accession>
<name>A0A4S8R923_9HELO</name>
<feature type="transmembrane region" description="Helical" evidence="6">
    <location>
        <begin position="57"/>
        <end position="78"/>
    </location>
</feature>
<evidence type="ECO:0000256" key="6">
    <source>
        <dbReference type="SAM" id="Phobius"/>
    </source>
</evidence>
<dbReference type="PANTHER" id="PTHR33048">
    <property type="entry name" value="PTH11-LIKE INTEGRAL MEMBRANE PROTEIN (AFU_ORTHOLOGUE AFUA_5G11245)"/>
    <property type="match status" value="1"/>
</dbReference>
<evidence type="ECO:0000256" key="4">
    <source>
        <dbReference type="ARBA" id="ARBA00023136"/>
    </source>
</evidence>
<feature type="transmembrane region" description="Helical" evidence="6">
    <location>
        <begin position="24"/>
        <end position="45"/>
    </location>
</feature>
<evidence type="ECO:0000256" key="3">
    <source>
        <dbReference type="ARBA" id="ARBA00022989"/>
    </source>
</evidence>
<feature type="transmembrane region" description="Helical" evidence="6">
    <location>
        <begin position="265"/>
        <end position="288"/>
    </location>
</feature>
<evidence type="ECO:0000256" key="2">
    <source>
        <dbReference type="ARBA" id="ARBA00022692"/>
    </source>
</evidence>
<evidence type="ECO:0000256" key="1">
    <source>
        <dbReference type="ARBA" id="ARBA00004141"/>
    </source>
</evidence>
<evidence type="ECO:0000313" key="9">
    <source>
        <dbReference type="Proteomes" id="UP000308671"/>
    </source>
</evidence>
<evidence type="ECO:0000256" key="5">
    <source>
        <dbReference type="ARBA" id="ARBA00038359"/>
    </source>
</evidence>
<feature type="transmembrane region" description="Helical" evidence="6">
    <location>
        <begin position="98"/>
        <end position="118"/>
    </location>
</feature>
<feature type="domain" description="Rhodopsin" evidence="7">
    <location>
        <begin position="41"/>
        <end position="282"/>
    </location>
</feature>
<dbReference type="Proteomes" id="UP000308671">
    <property type="component" value="Unassembled WGS sequence"/>
</dbReference>
<dbReference type="InterPro" id="IPR049326">
    <property type="entry name" value="Rhodopsin_dom_fungi"/>
</dbReference>
<comment type="similarity">
    <text evidence="5">Belongs to the SAT4 family.</text>
</comment>
<dbReference type="OrthoDB" id="5329176at2759"/>
<keyword evidence="2 6" id="KW-0812">Transmembrane</keyword>
<protein>
    <recommendedName>
        <fullName evidence="7">Rhodopsin domain-containing protein</fullName>
    </recommendedName>
</protein>
<comment type="caution">
    <text evidence="8">The sequence shown here is derived from an EMBL/GenBank/DDBJ whole genome shotgun (WGS) entry which is preliminary data.</text>
</comment>
<dbReference type="InterPro" id="IPR052337">
    <property type="entry name" value="SAT4-like"/>
</dbReference>
<keyword evidence="9" id="KW-1185">Reference proteome</keyword>
<feature type="transmembrane region" description="Helical" evidence="6">
    <location>
        <begin position="187"/>
        <end position="208"/>
    </location>
</feature>
<dbReference type="Pfam" id="PF20684">
    <property type="entry name" value="Fung_rhodopsin"/>
    <property type="match status" value="1"/>
</dbReference>
<evidence type="ECO:0000259" key="7">
    <source>
        <dbReference type="Pfam" id="PF20684"/>
    </source>
</evidence>
<dbReference type="PANTHER" id="PTHR33048:SF47">
    <property type="entry name" value="INTEGRAL MEMBRANE PROTEIN-RELATED"/>
    <property type="match status" value="1"/>
</dbReference>
<sequence length="357" mass="39706">MPDSVLNPADYPRGYLTEYSGGKLYSVLYTFTILVVIFVALRFYSRSIKSIKFGLDDIFVITSLITFLAFNGCCFAMLERAGVGYHIVVVEAQSPEQVVLWSKFIVATPIVYLVAVVFPKLAILSLYLRIFTLRYYRNLCYILGVIIVTNCIANVIAGCLECIPIEFLWDKTIEGGRCFNIDVYFRWASFVNIVTDCVMLVLPIPVVWKLQTSKEVRTGLVMTFTIGSAGLITSCLRFIGFFITDATADGTWSSVNVLIWSECEIGVYLCCACLLTFHPLVQIAAKFISRVRNNLRSDACENTVITAANTHSSTIGITQKFGFERLEGSEIEMLRYGNAHASSFTVTTGGKAKSHAV</sequence>
<keyword evidence="3 6" id="KW-1133">Transmembrane helix</keyword>
<comment type="subcellular location">
    <subcellularLocation>
        <location evidence="1">Membrane</location>
        <topology evidence="1">Multi-pass membrane protein</topology>
    </subcellularLocation>
</comment>
<organism evidence="8 9">
    <name type="scientific">Botrytis galanthina</name>
    <dbReference type="NCBI Taxonomy" id="278940"/>
    <lineage>
        <taxon>Eukaryota</taxon>
        <taxon>Fungi</taxon>
        <taxon>Dikarya</taxon>
        <taxon>Ascomycota</taxon>
        <taxon>Pezizomycotina</taxon>
        <taxon>Leotiomycetes</taxon>
        <taxon>Helotiales</taxon>
        <taxon>Sclerotiniaceae</taxon>
        <taxon>Botrytis</taxon>
    </lineage>
</organism>
<feature type="transmembrane region" description="Helical" evidence="6">
    <location>
        <begin position="139"/>
        <end position="167"/>
    </location>
</feature>
<feature type="transmembrane region" description="Helical" evidence="6">
    <location>
        <begin position="220"/>
        <end position="243"/>
    </location>
</feature>
<proteinExistence type="inferred from homology"/>
<reference evidence="8 9" key="1">
    <citation type="submission" date="2017-12" db="EMBL/GenBank/DDBJ databases">
        <title>Comparative genomics of Botrytis spp.</title>
        <authorList>
            <person name="Valero-Jimenez C.A."/>
            <person name="Tapia P."/>
            <person name="Veloso J."/>
            <person name="Silva-Moreno E."/>
            <person name="Staats M."/>
            <person name="Valdes J.H."/>
            <person name="Van Kan J.A.L."/>
        </authorList>
    </citation>
    <scope>NUCLEOTIDE SEQUENCE [LARGE SCALE GENOMIC DNA]</scope>
    <source>
        <strain evidence="8 9">MUCL435</strain>
    </source>
</reference>
<evidence type="ECO:0000313" key="8">
    <source>
        <dbReference type="EMBL" id="THV53502.1"/>
    </source>
</evidence>
<gene>
    <name evidence="8" type="ORF">BGAL_0049g00370</name>
</gene>